<dbReference type="EMBL" id="JAEDAH010000042">
    <property type="protein sequence ID" value="MCA6063579.1"/>
    <property type="molecule type" value="Genomic_DNA"/>
</dbReference>
<dbReference type="Gene3D" id="3.40.50.150">
    <property type="entry name" value="Vaccinia Virus protein VP39"/>
    <property type="match status" value="1"/>
</dbReference>
<organism evidence="3 4">
    <name type="scientific">Thalassolituus marinus</name>
    <dbReference type="NCBI Taxonomy" id="671053"/>
    <lineage>
        <taxon>Bacteria</taxon>
        <taxon>Pseudomonadati</taxon>
        <taxon>Pseudomonadota</taxon>
        <taxon>Gammaproteobacteria</taxon>
        <taxon>Oceanospirillales</taxon>
        <taxon>Oceanospirillaceae</taxon>
        <taxon>Thalassolituus</taxon>
    </lineage>
</organism>
<dbReference type="RefSeq" id="WP_225673718.1">
    <property type="nucleotide sequence ID" value="NZ_JAEDAH010000042.1"/>
</dbReference>
<dbReference type="InterPro" id="IPR041698">
    <property type="entry name" value="Methyltransf_25"/>
</dbReference>
<accession>A0ABS7ZPN1</accession>
<feature type="domain" description="Methyltransferase" evidence="2">
    <location>
        <begin position="33"/>
        <end position="125"/>
    </location>
</feature>
<gene>
    <name evidence="3" type="ORF">I9W95_08150</name>
</gene>
<evidence type="ECO:0000313" key="3">
    <source>
        <dbReference type="EMBL" id="MCA6063579.1"/>
    </source>
</evidence>
<reference evidence="3 4" key="1">
    <citation type="submission" date="2020-12" db="EMBL/GenBank/DDBJ databases">
        <title>Novel Thalassolituus-related marine hydrocarbonoclastic bacteria mediated algae-derived hydrocarbons mineralization in twilight zone of the northern South China Sea.</title>
        <authorList>
            <person name="Dong C."/>
        </authorList>
    </citation>
    <scope>NUCLEOTIDE SEQUENCE [LARGE SCALE GENOMIC DNA]</scope>
    <source>
        <strain evidence="3 4">IMCC1826</strain>
    </source>
</reference>
<evidence type="ECO:0000259" key="2">
    <source>
        <dbReference type="Pfam" id="PF13649"/>
    </source>
</evidence>
<protein>
    <submittedName>
        <fullName evidence="3">Methyltransferase domain-containing protein</fullName>
    </submittedName>
</protein>
<proteinExistence type="predicted"/>
<evidence type="ECO:0000256" key="1">
    <source>
        <dbReference type="ARBA" id="ARBA00022679"/>
    </source>
</evidence>
<dbReference type="Proteomes" id="UP000714380">
    <property type="component" value="Unassembled WGS sequence"/>
</dbReference>
<evidence type="ECO:0000313" key="4">
    <source>
        <dbReference type="Proteomes" id="UP000714380"/>
    </source>
</evidence>
<comment type="caution">
    <text evidence="3">The sequence shown here is derived from an EMBL/GenBank/DDBJ whole genome shotgun (WGS) entry which is preliminary data.</text>
</comment>
<dbReference type="Pfam" id="PF13649">
    <property type="entry name" value="Methyltransf_25"/>
    <property type="match status" value="1"/>
</dbReference>
<dbReference type="SUPFAM" id="SSF53335">
    <property type="entry name" value="S-adenosyl-L-methionine-dependent methyltransferases"/>
    <property type="match status" value="1"/>
</dbReference>
<sequence length="195" mass="21488">MWDERYSSDHYIYGTEPNQFLQQNVSRLGGKKILCLAEGEGRNAVWLARQGYQVSAVDASSVGQTKALKLAQQHKVSIHYEVRDLACFDLGIEQWDGIVSIFCHLPPALRKSLHQRIVHALKPGGVLLLEAYTPRQLQLGTGGPQDAAMMMDAATLEAELPGLRFDHLAEVKRDIVEGTGHTGCGAVVQVIATRR</sequence>
<dbReference type="PANTHER" id="PTHR43861:SF3">
    <property type="entry name" value="PUTATIVE (AFU_ORTHOLOGUE AFUA_2G14390)-RELATED"/>
    <property type="match status" value="1"/>
</dbReference>
<keyword evidence="3" id="KW-0489">Methyltransferase</keyword>
<keyword evidence="1" id="KW-0808">Transferase</keyword>
<keyword evidence="4" id="KW-1185">Reference proteome</keyword>
<dbReference type="GO" id="GO:0008168">
    <property type="term" value="F:methyltransferase activity"/>
    <property type="evidence" value="ECO:0007669"/>
    <property type="project" value="UniProtKB-KW"/>
</dbReference>
<name>A0ABS7ZPN1_9GAMM</name>
<dbReference type="PANTHER" id="PTHR43861">
    <property type="entry name" value="TRANS-ACONITATE 2-METHYLTRANSFERASE-RELATED"/>
    <property type="match status" value="1"/>
</dbReference>
<dbReference type="CDD" id="cd02440">
    <property type="entry name" value="AdoMet_MTases"/>
    <property type="match status" value="1"/>
</dbReference>
<dbReference type="GO" id="GO:0032259">
    <property type="term" value="P:methylation"/>
    <property type="evidence" value="ECO:0007669"/>
    <property type="project" value="UniProtKB-KW"/>
</dbReference>
<dbReference type="InterPro" id="IPR029063">
    <property type="entry name" value="SAM-dependent_MTases_sf"/>
</dbReference>